<sequence>MAWGEKKQPRAVRNAAKAVDNAYQRLEDTAENGRQMRQAMRGTSQIHQTIRSGNAADRGAKRNLKNAEKAYDKAVQKAAEKAAKKNRGR</sequence>
<dbReference type="OrthoDB" id="9925831at2"/>
<reference evidence="1 2" key="1">
    <citation type="submission" date="2019-04" db="EMBL/GenBank/DDBJ databases">
        <title>Kribbella sp. NEAU-THZ 27 nov., a novel actinomycete isolated from soil.</title>
        <authorList>
            <person name="Duan L."/>
        </authorList>
    </citation>
    <scope>NUCLEOTIDE SEQUENCE [LARGE SCALE GENOMIC DNA]</scope>
    <source>
        <strain evidence="2">NEAU-THZ27</strain>
    </source>
</reference>
<dbReference type="Proteomes" id="UP000305836">
    <property type="component" value="Unassembled WGS sequence"/>
</dbReference>
<accession>A0A4U3LQK3</accession>
<name>A0A4U3LQK3_9ACTN</name>
<proteinExistence type="predicted"/>
<keyword evidence="2" id="KW-1185">Reference proteome</keyword>
<protein>
    <submittedName>
        <fullName evidence="1">Uncharacterized protein</fullName>
    </submittedName>
</protein>
<dbReference type="AlphaFoldDB" id="A0A4U3LQK3"/>
<evidence type="ECO:0000313" key="2">
    <source>
        <dbReference type="Proteomes" id="UP000305836"/>
    </source>
</evidence>
<dbReference type="RefSeq" id="WP_137256332.1">
    <property type="nucleotide sequence ID" value="NZ_JBHSPQ010000002.1"/>
</dbReference>
<dbReference type="EMBL" id="SZPZ01000003">
    <property type="protein sequence ID" value="TKK78175.1"/>
    <property type="molecule type" value="Genomic_DNA"/>
</dbReference>
<organism evidence="1 2">
    <name type="scientific">Kribbella jiaozuonensis</name>
    <dbReference type="NCBI Taxonomy" id="2575441"/>
    <lineage>
        <taxon>Bacteria</taxon>
        <taxon>Bacillati</taxon>
        <taxon>Actinomycetota</taxon>
        <taxon>Actinomycetes</taxon>
        <taxon>Propionibacteriales</taxon>
        <taxon>Kribbellaceae</taxon>
        <taxon>Kribbella</taxon>
    </lineage>
</organism>
<comment type="caution">
    <text evidence="1">The sequence shown here is derived from an EMBL/GenBank/DDBJ whole genome shotgun (WGS) entry which is preliminary data.</text>
</comment>
<evidence type="ECO:0000313" key="1">
    <source>
        <dbReference type="EMBL" id="TKK78175.1"/>
    </source>
</evidence>
<gene>
    <name evidence="1" type="ORF">FDA38_24085</name>
</gene>